<comment type="caution">
    <text evidence="3">The sequence shown here is derived from an EMBL/GenBank/DDBJ whole genome shotgun (WGS) entry which is preliminary data.</text>
</comment>
<reference evidence="3 4" key="1">
    <citation type="journal article" date="2014" name="Int. J. Syst. Evol. Microbiol.">
        <title>Listeria floridensis sp. nov., Listeria aquatica sp. nov., Listeria cornellensis sp. nov., Listeria riparia sp. nov. and Listeria grandensis sp. nov., from agricultural and natural environments.</title>
        <authorList>
            <person name="den Bakker H.C."/>
            <person name="Warchocki S."/>
            <person name="Wright E.M."/>
            <person name="Allred A.F."/>
            <person name="Ahlstrom C."/>
            <person name="Manuel C.S."/>
            <person name="Stasiewicz M.J."/>
            <person name="Burrell A."/>
            <person name="Roof S."/>
            <person name="Strawn L."/>
            <person name="Fortes E.D."/>
            <person name="Nightingale K.K."/>
            <person name="Kephart D."/>
            <person name="Wiedmann M."/>
        </authorList>
    </citation>
    <scope>NUCLEOTIDE SEQUENCE [LARGE SCALE GENOMIC DNA]</scope>
    <source>
        <strain evidence="3 4">FSL S10-1188</strain>
    </source>
</reference>
<dbReference type="RefSeq" id="WP_052008506.1">
    <property type="nucleotide sequence ID" value="NZ_AOCG01000008.1"/>
</dbReference>
<keyword evidence="4" id="KW-1185">Reference proteome</keyword>
<evidence type="ECO:0000313" key="4">
    <source>
        <dbReference type="Proteomes" id="UP000019246"/>
    </source>
</evidence>
<protein>
    <recommendedName>
        <fullName evidence="5">DUF1828 domain-containing protein</fullName>
    </recommendedName>
</protein>
<gene>
    <name evidence="3" type="ORF">MAQA_07743</name>
</gene>
<dbReference type="OrthoDB" id="1321863at2"/>
<dbReference type="AlphaFoldDB" id="W7B7X8"/>
<dbReference type="InterPro" id="IPR014961">
    <property type="entry name" value="DUF1829"/>
</dbReference>
<dbReference type="Proteomes" id="UP000019246">
    <property type="component" value="Unassembled WGS sequence"/>
</dbReference>
<dbReference type="EMBL" id="AOCG01000008">
    <property type="protein sequence ID" value="EUJ18971.1"/>
    <property type="molecule type" value="Genomic_DNA"/>
</dbReference>
<evidence type="ECO:0008006" key="5">
    <source>
        <dbReference type="Google" id="ProtNLM"/>
    </source>
</evidence>
<dbReference type="STRING" id="1265818.MAQA_07743"/>
<dbReference type="Pfam" id="PF08862">
    <property type="entry name" value="DUF1829"/>
    <property type="match status" value="1"/>
</dbReference>
<organism evidence="3 4">
    <name type="scientific">Listeria aquatica FSL S10-1188</name>
    <dbReference type="NCBI Taxonomy" id="1265818"/>
    <lineage>
        <taxon>Bacteria</taxon>
        <taxon>Bacillati</taxon>
        <taxon>Bacillota</taxon>
        <taxon>Bacilli</taxon>
        <taxon>Bacillales</taxon>
        <taxon>Listeriaceae</taxon>
        <taxon>Listeria</taxon>
    </lineage>
</organism>
<evidence type="ECO:0000259" key="2">
    <source>
        <dbReference type="Pfam" id="PF08862"/>
    </source>
</evidence>
<feature type="domain" description="DUF1828" evidence="1">
    <location>
        <begin position="33"/>
        <end position="125"/>
    </location>
</feature>
<name>W7B7X8_9LIST</name>
<dbReference type="InterPro" id="IPR014960">
    <property type="entry name" value="DUF1828"/>
</dbReference>
<sequence length="266" mass="30695">MIDLKSKLKKEYLDWSMKKINFEANQDFIKIETPFVDPSNDYINLFLEQKSTHYILSDDGYAVDELDSIGVDVFKQGKRKDFFNKTLRTFGVSFNSKTYELFIEFDDLSSYPVKQHMLIQCIIRINDMLLTTRNKTANFFSEDLQEFLLDNDLSITPNAQFIGKTGNTISFDFAIGMTKKSNQKLIKAVANPRSEAYVEPLFSFLDLDDSSRKIDKIIIADDEANKVSKIFASSITNFSSKEASLSNMKLYLWSKRSTWIKELKSS</sequence>
<dbReference type="Pfam" id="PF08861">
    <property type="entry name" value="DUF1828"/>
    <property type="match status" value="1"/>
</dbReference>
<dbReference type="PATRIC" id="fig|1265818.5.peg.1551"/>
<evidence type="ECO:0000313" key="3">
    <source>
        <dbReference type="EMBL" id="EUJ18971.1"/>
    </source>
</evidence>
<feature type="domain" description="DUF1829" evidence="2">
    <location>
        <begin position="163"/>
        <end position="237"/>
    </location>
</feature>
<proteinExistence type="predicted"/>
<evidence type="ECO:0000259" key="1">
    <source>
        <dbReference type="Pfam" id="PF08861"/>
    </source>
</evidence>
<accession>W7B7X8</accession>